<comment type="caution">
    <text evidence="1">The sequence shown here is derived from an EMBL/GenBank/DDBJ whole genome shotgun (WGS) entry which is preliminary data.</text>
</comment>
<name>A0ABV7SP61_9ACTN</name>
<protein>
    <submittedName>
        <fullName evidence="1">Uncharacterized protein</fullName>
    </submittedName>
</protein>
<reference evidence="2" key="1">
    <citation type="journal article" date="2019" name="Int. J. Syst. Evol. Microbiol.">
        <title>The Global Catalogue of Microorganisms (GCM) 10K type strain sequencing project: providing services to taxonomists for standard genome sequencing and annotation.</title>
        <authorList>
            <consortium name="The Broad Institute Genomics Platform"/>
            <consortium name="The Broad Institute Genome Sequencing Center for Infectious Disease"/>
            <person name="Wu L."/>
            <person name="Ma J."/>
        </authorList>
    </citation>
    <scope>NUCLEOTIDE SEQUENCE [LARGE SCALE GENOMIC DNA]</scope>
    <source>
        <strain evidence="2">CGMCC 4.7035</strain>
    </source>
</reference>
<evidence type="ECO:0000313" key="2">
    <source>
        <dbReference type="Proteomes" id="UP001595701"/>
    </source>
</evidence>
<sequence length="43" mass="4816">MDPALVRYYFLPTVAASLPEEERLLRSGFVSTQLLGLAMTRCV</sequence>
<proteinExistence type="predicted"/>
<dbReference type="EMBL" id="JBHRWR010000035">
    <property type="protein sequence ID" value="MFC3577512.1"/>
    <property type="molecule type" value="Genomic_DNA"/>
</dbReference>
<dbReference type="RefSeq" id="WP_310773248.1">
    <property type="nucleotide sequence ID" value="NZ_JBHRWR010000035.1"/>
</dbReference>
<dbReference type="Proteomes" id="UP001595701">
    <property type="component" value="Unassembled WGS sequence"/>
</dbReference>
<keyword evidence="2" id="KW-1185">Reference proteome</keyword>
<evidence type="ECO:0000313" key="1">
    <source>
        <dbReference type="EMBL" id="MFC3577512.1"/>
    </source>
</evidence>
<accession>A0ABV7SP61</accession>
<organism evidence="1 2">
    <name type="scientific">Streptomyces yaanensis</name>
    <dbReference type="NCBI Taxonomy" id="1142239"/>
    <lineage>
        <taxon>Bacteria</taxon>
        <taxon>Bacillati</taxon>
        <taxon>Actinomycetota</taxon>
        <taxon>Actinomycetes</taxon>
        <taxon>Kitasatosporales</taxon>
        <taxon>Streptomycetaceae</taxon>
        <taxon>Streptomyces</taxon>
    </lineage>
</organism>
<gene>
    <name evidence="1" type="ORF">ACFOZ0_30450</name>
</gene>